<comment type="caution">
    <text evidence="2">The sequence shown here is derived from an EMBL/GenBank/DDBJ whole genome shotgun (WGS) entry which is preliminary data.</text>
</comment>
<proteinExistence type="predicted"/>
<sequence>MKRNRNYDSNHIKIRPILKDADESLILCNLIKKYIHFRYMPKKSFIPKDFDYHFDRMQEDIKHETAIPKNRFTEKLKNLAKKGYIKYKINRRAYTTTLWWLNIPQIHTDFGIDLSPKSTPDHTPQSINNPMKPETAMENKDTRDILILTHLLSKYKRKLKRQNDFEYQLEYKKTDMATFLNIPKSSLYQRLKKLHEGGYLEYTGGFDTQKNTTTLWRLDIKKIEADFGIDLLGTQKVESTPEQNNKASNKDVKGTQNAVKGTPPDPDPNNMVLDIDSLPDYEKDVFCTMMDYKTEKDVKNILNKNKDNISTDLLSQFYSAWKNKK</sequence>
<name>A0A5J4RSM7_9ZZZZ</name>
<organism evidence="2">
    <name type="scientific">termite gut metagenome</name>
    <dbReference type="NCBI Taxonomy" id="433724"/>
    <lineage>
        <taxon>unclassified sequences</taxon>
        <taxon>metagenomes</taxon>
        <taxon>organismal metagenomes</taxon>
    </lineage>
</organism>
<accession>A0A5J4RSM7</accession>
<evidence type="ECO:0000256" key="1">
    <source>
        <dbReference type="SAM" id="MobiDB-lite"/>
    </source>
</evidence>
<reference evidence="2" key="1">
    <citation type="submission" date="2019-03" db="EMBL/GenBank/DDBJ databases">
        <title>Single cell metagenomics reveals metabolic interactions within the superorganism composed of flagellate Streblomastix strix and complex community of Bacteroidetes bacteria on its surface.</title>
        <authorList>
            <person name="Treitli S.C."/>
            <person name="Kolisko M."/>
            <person name="Husnik F."/>
            <person name="Keeling P."/>
            <person name="Hampl V."/>
        </authorList>
    </citation>
    <scope>NUCLEOTIDE SEQUENCE</scope>
    <source>
        <strain evidence="2">STM</strain>
    </source>
</reference>
<dbReference type="AlphaFoldDB" id="A0A5J4RSM7"/>
<dbReference type="EMBL" id="SNRY01000746">
    <property type="protein sequence ID" value="KAA6336936.1"/>
    <property type="molecule type" value="Genomic_DNA"/>
</dbReference>
<feature type="region of interest" description="Disordered" evidence="1">
    <location>
        <begin position="238"/>
        <end position="269"/>
    </location>
</feature>
<gene>
    <name evidence="2" type="ORF">EZS27_014945</name>
</gene>
<feature type="compositionally biased region" description="Polar residues" evidence="1">
    <location>
        <begin position="238"/>
        <end position="247"/>
    </location>
</feature>
<evidence type="ECO:0000313" key="2">
    <source>
        <dbReference type="EMBL" id="KAA6336936.1"/>
    </source>
</evidence>
<protein>
    <submittedName>
        <fullName evidence="2">Uncharacterized protein</fullName>
    </submittedName>
</protein>